<dbReference type="Gene3D" id="3.30.310.170">
    <property type="entry name" value="Outer membrane protein assembly factor BamC"/>
    <property type="match status" value="1"/>
</dbReference>
<reference evidence="2 3" key="1">
    <citation type="submission" date="2020-06" db="EMBL/GenBank/DDBJ databases">
        <title>Whole-genome sequence of Allochromatium humboldtianum DSM 21881, type strain.</title>
        <authorList>
            <person name="Kyndt J.A."/>
            <person name="Meyer T.E."/>
        </authorList>
    </citation>
    <scope>NUCLEOTIDE SEQUENCE [LARGE SCALE GENOMIC DNA]</scope>
    <source>
        <strain evidence="2 3">DSM 21881</strain>
    </source>
</reference>
<gene>
    <name evidence="2" type="primary">bamC</name>
    <name evidence="2" type="ORF">HW932_05340</name>
</gene>
<dbReference type="EMBL" id="JABZEO010000003">
    <property type="protein sequence ID" value="NVZ08682.1"/>
    <property type="molecule type" value="Genomic_DNA"/>
</dbReference>
<name>A0A850RBQ1_9GAMM</name>
<dbReference type="PROSITE" id="PS51257">
    <property type="entry name" value="PROKAR_LIPOPROTEIN"/>
    <property type="match status" value="1"/>
</dbReference>
<comment type="caution">
    <text evidence="2">The sequence shown here is derived from an EMBL/GenBank/DDBJ whole genome shotgun (WGS) entry which is preliminary data.</text>
</comment>
<keyword evidence="3" id="KW-1185">Reference proteome</keyword>
<dbReference type="InterPro" id="IPR010653">
    <property type="entry name" value="NlpB/DapX"/>
</dbReference>
<organism evidence="2 3">
    <name type="scientific">Allochromatium humboldtianum</name>
    <dbReference type="NCBI Taxonomy" id="504901"/>
    <lineage>
        <taxon>Bacteria</taxon>
        <taxon>Pseudomonadati</taxon>
        <taxon>Pseudomonadota</taxon>
        <taxon>Gammaproteobacteria</taxon>
        <taxon>Chromatiales</taxon>
        <taxon>Chromatiaceae</taxon>
        <taxon>Allochromatium</taxon>
    </lineage>
</organism>
<evidence type="ECO:0000256" key="1">
    <source>
        <dbReference type="SAM" id="SignalP"/>
    </source>
</evidence>
<evidence type="ECO:0000313" key="3">
    <source>
        <dbReference type="Proteomes" id="UP000592294"/>
    </source>
</evidence>
<evidence type="ECO:0000313" key="2">
    <source>
        <dbReference type="EMBL" id="NVZ08682.1"/>
    </source>
</evidence>
<accession>A0A850RBQ1</accession>
<keyword evidence="1" id="KW-0732">Signal</keyword>
<proteinExistence type="predicted"/>
<dbReference type="InterPro" id="IPR042268">
    <property type="entry name" value="BamC_C"/>
</dbReference>
<protein>
    <submittedName>
        <fullName evidence="2">Outer membrane protein assembly factor BamC</fullName>
    </submittedName>
</protein>
<dbReference type="RefSeq" id="WP_176975713.1">
    <property type="nucleotide sequence ID" value="NZ_JABZEO010000003.1"/>
</dbReference>
<feature type="signal peptide" evidence="1">
    <location>
        <begin position="1"/>
        <end position="21"/>
    </location>
</feature>
<dbReference type="Proteomes" id="UP000592294">
    <property type="component" value="Unassembled WGS sequence"/>
</dbReference>
<dbReference type="AlphaFoldDB" id="A0A850RBQ1"/>
<feature type="chain" id="PRO_5032976742" evidence="1">
    <location>
        <begin position="22"/>
        <end position="395"/>
    </location>
</feature>
<dbReference type="Pfam" id="PF06804">
    <property type="entry name" value="Lipoprotein_18"/>
    <property type="match status" value="1"/>
</dbReference>
<sequence>MRPGFKRVLALVLFMPLLTLAGCSMSKIQDNLPDQRLVYKKQREASENLEIPPDLTSGSFDDALDIPGGVEQPTTFSEYAGSREQRQRVASRGDVLPEVQNVELKRRGNERWLEVQATPQAVWPRLIAFWREQGILLTEQNPTLGVMRTDWLDNRAEIRKDFVTRMVSKVAEGIYSTSTRDQYSLRIEDGVRSGTTDIRLSHRGMAERLVTDGIGDNSRTIWEPSGSDSEKEAEMLRRLMVYLGASQSRAAGSGTEVAATAGQPVGANTRLAVAGGVPVILIPQEFRSAWRLTGTALDRAGFAVEDRDQTQGVYYVRYAGRSGPDGGPPPDGKKPGFMSRMAFWRKDEVDSVKQYQIKVSGNETESRVTVLAADGTPDPSPNSQRILGLLQEQMR</sequence>